<organism evidence="5 6">
    <name type="scientific">Paragonimus westermani</name>
    <dbReference type="NCBI Taxonomy" id="34504"/>
    <lineage>
        <taxon>Eukaryota</taxon>
        <taxon>Metazoa</taxon>
        <taxon>Spiralia</taxon>
        <taxon>Lophotrochozoa</taxon>
        <taxon>Platyhelminthes</taxon>
        <taxon>Trematoda</taxon>
        <taxon>Digenea</taxon>
        <taxon>Plagiorchiida</taxon>
        <taxon>Troglotremata</taxon>
        <taxon>Troglotrematidae</taxon>
        <taxon>Paragonimus</taxon>
    </lineage>
</organism>
<dbReference type="InterPro" id="IPR001584">
    <property type="entry name" value="Integrase_cat-core"/>
</dbReference>
<dbReference type="GO" id="GO:0015074">
    <property type="term" value="P:DNA integration"/>
    <property type="evidence" value="ECO:0007669"/>
    <property type="project" value="InterPro"/>
</dbReference>
<dbReference type="EMBL" id="QNGE01004777">
    <property type="protein sequence ID" value="KAA3672551.1"/>
    <property type="molecule type" value="Genomic_DNA"/>
</dbReference>
<name>A0A5J4NAC2_9TREM</name>
<dbReference type="GO" id="GO:0004571">
    <property type="term" value="F:mannosyl-oligosaccharide 1,2-alpha-mannosidase activity"/>
    <property type="evidence" value="ECO:0007669"/>
    <property type="project" value="InterPro"/>
</dbReference>
<dbReference type="Pfam" id="PF01532">
    <property type="entry name" value="Glyco_hydro_47"/>
    <property type="match status" value="1"/>
</dbReference>
<dbReference type="Gene3D" id="1.50.10.10">
    <property type="match status" value="1"/>
</dbReference>
<dbReference type="SUPFAM" id="SSF48225">
    <property type="entry name" value="Seven-hairpin glycosidases"/>
    <property type="match status" value="1"/>
</dbReference>
<proteinExistence type="inferred from homology"/>
<evidence type="ECO:0000256" key="2">
    <source>
        <dbReference type="RuleBase" id="RU361193"/>
    </source>
</evidence>
<dbReference type="PRINTS" id="PR00747">
    <property type="entry name" value="GLYHDRLASE47"/>
</dbReference>
<feature type="domain" description="Integrase catalytic" evidence="4">
    <location>
        <begin position="32"/>
        <end position="144"/>
    </location>
</feature>
<accession>A0A5J4NAC2</accession>
<dbReference type="EC" id="3.2.1.-" evidence="2"/>
<dbReference type="FunFam" id="3.30.420.10:FF:000063">
    <property type="entry name" value="Retrovirus-related Pol polyprotein from transposon 297-like Protein"/>
    <property type="match status" value="1"/>
</dbReference>
<dbReference type="Gene3D" id="3.30.420.10">
    <property type="entry name" value="Ribonuclease H-like superfamily/Ribonuclease H"/>
    <property type="match status" value="1"/>
</dbReference>
<evidence type="ECO:0000313" key="5">
    <source>
        <dbReference type="EMBL" id="KAA3672551.1"/>
    </source>
</evidence>
<keyword evidence="2" id="KW-0326">Glycosidase</keyword>
<comment type="similarity">
    <text evidence="1 2">Belongs to the glycosyl hydrolase 47 family.</text>
</comment>
<dbReference type="AlphaFoldDB" id="A0A5J4NAC2"/>
<evidence type="ECO:0000256" key="1">
    <source>
        <dbReference type="ARBA" id="ARBA00007658"/>
    </source>
</evidence>
<evidence type="ECO:0000259" key="4">
    <source>
        <dbReference type="PROSITE" id="PS50994"/>
    </source>
</evidence>
<feature type="region of interest" description="Disordered" evidence="3">
    <location>
        <begin position="274"/>
        <end position="293"/>
    </location>
</feature>
<dbReference type="InterPro" id="IPR001382">
    <property type="entry name" value="Glyco_hydro_47"/>
</dbReference>
<protein>
    <recommendedName>
        <fullName evidence="2">alpha-1,2-Mannosidase</fullName>
        <ecNumber evidence="2">3.2.1.-</ecNumber>
    </recommendedName>
</protein>
<dbReference type="GO" id="GO:0005975">
    <property type="term" value="P:carbohydrate metabolic process"/>
    <property type="evidence" value="ECO:0007669"/>
    <property type="project" value="InterPro"/>
</dbReference>
<evidence type="ECO:0000313" key="6">
    <source>
        <dbReference type="Proteomes" id="UP000324629"/>
    </source>
</evidence>
<dbReference type="PROSITE" id="PS50994">
    <property type="entry name" value="INTEGRASE"/>
    <property type="match status" value="1"/>
</dbReference>
<keyword evidence="6" id="KW-1185">Reference proteome</keyword>
<sequence length="389" mass="44632">MTSHIKDFVSTCMVCKQYGTQQPKEPMVCRSVPKRPWQHVAVDLFSHADKSYILLVDYFSDFFEIEKINSTSAEEIIGRLEAQFARYGIPECVRSDGGPQFSTQQFAEFAEKWRFKHEVSSPHHSQSNGKAESAVKAAKKIMKKCSTAKEDVYLALLEHRNTPSADIDLSPAQRLMGRRARTQIPLAEDRPALQTVTWDTVRKRLKQRMERERQVYNKETHELPRLDEGDTVWIQPFGMGSDRWAPGIVEGRDGERFYVVRVNHGTLRRKRVHLRKQETTNTSSGAAESSSTEENEFVLRNRRIYKKGRMWWSAANRMTKHAWQSYVAHAWGFNELKPVSRAGHQPSVLGTLPLGATIVDSMDTLYIMGLKDEFNKARSYVANELDFSG</sequence>
<reference evidence="5 6" key="1">
    <citation type="journal article" date="2019" name="Gigascience">
        <title>Whole-genome sequence of the oriental lung fluke Paragonimus westermani.</title>
        <authorList>
            <person name="Oey H."/>
            <person name="Zakrzewski M."/>
            <person name="Narain K."/>
            <person name="Devi K.R."/>
            <person name="Agatsuma T."/>
            <person name="Nawaratna S."/>
            <person name="Gobert G.N."/>
            <person name="Jones M.K."/>
            <person name="Ragan M.A."/>
            <person name="McManus D.P."/>
            <person name="Krause L."/>
        </authorList>
    </citation>
    <scope>NUCLEOTIDE SEQUENCE [LARGE SCALE GENOMIC DNA]</scope>
    <source>
        <strain evidence="5 6">IND2009</strain>
    </source>
</reference>
<evidence type="ECO:0000256" key="3">
    <source>
        <dbReference type="SAM" id="MobiDB-lite"/>
    </source>
</evidence>
<dbReference type="PANTHER" id="PTHR37984:SF8">
    <property type="entry name" value="CCHC-TYPE DOMAIN-CONTAINING PROTEIN"/>
    <property type="match status" value="1"/>
</dbReference>
<feature type="compositionally biased region" description="Low complexity" evidence="3">
    <location>
        <begin position="279"/>
        <end position="290"/>
    </location>
</feature>
<dbReference type="PANTHER" id="PTHR37984">
    <property type="entry name" value="PROTEIN CBG26694"/>
    <property type="match status" value="1"/>
</dbReference>
<dbReference type="Pfam" id="PF00665">
    <property type="entry name" value="rve"/>
    <property type="match status" value="1"/>
</dbReference>
<dbReference type="GO" id="GO:0005509">
    <property type="term" value="F:calcium ion binding"/>
    <property type="evidence" value="ECO:0007669"/>
    <property type="project" value="InterPro"/>
</dbReference>
<keyword evidence="2" id="KW-0378">Hydrolase</keyword>
<dbReference type="GO" id="GO:0016020">
    <property type="term" value="C:membrane"/>
    <property type="evidence" value="ECO:0007669"/>
    <property type="project" value="InterPro"/>
</dbReference>
<dbReference type="GO" id="GO:0003676">
    <property type="term" value="F:nucleic acid binding"/>
    <property type="evidence" value="ECO:0007669"/>
    <property type="project" value="InterPro"/>
</dbReference>
<dbReference type="InterPro" id="IPR012337">
    <property type="entry name" value="RNaseH-like_sf"/>
</dbReference>
<gene>
    <name evidence="5" type="ORF">DEA37_0012518</name>
</gene>
<dbReference type="InterPro" id="IPR050951">
    <property type="entry name" value="Retrovirus_Pol_polyprotein"/>
</dbReference>
<feature type="non-terminal residue" evidence="5">
    <location>
        <position position="389"/>
    </location>
</feature>
<dbReference type="SUPFAM" id="SSF53098">
    <property type="entry name" value="Ribonuclease H-like"/>
    <property type="match status" value="1"/>
</dbReference>
<dbReference type="InterPro" id="IPR036026">
    <property type="entry name" value="Seven-hairpin_glycosidases"/>
</dbReference>
<comment type="caution">
    <text evidence="5">The sequence shown here is derived from an EMBL/GenBank/DDBJ whole genome shotgun (WGS) entry which is preliminary data.</text>
</comment>
<dbReference type="Proteomes" id="UP000324629">
    <property type="component" value="Unassembled WGS sequence"/>
</dbReference>
<dbReference type="InterPro" id="IPR036397">
    <property type="entry name" value="RNaseH_sf"/>
</dbReference>
<dbReference type="InterPro" id="IPR012341">
    <property type="entry name" value="6hp_glycosidase-like_sf"/>
</dbReference>